<comment type="subunit">
    <text evidence="4">Part of a SCF (SKP1-cullin-F-box) protein ligase complex.</text>
</comment>
<evidence type="ECO:0000256" key="5">
    <source>
        <dbReference type="SAM" id="MobiDB-lite"/>
    </source>
</evidence>
<dbReference type="GO" id="GO:0006511">
    <property type="term" value="P:ubiquitin-dependent protein catabolic process"/>
    <property type="evidence" value="ECO:0007669"/>
    <property type="project" value="InterPro"/>
</dbReference>
<evidence type="ECO:0000256" key="3">
    <source>
        <dbReference type="ARBA" id="ARBA00022786"/>
    </source>
</evidence>
<evidence type="ECO:0000256" key="4">
    <source>
        <dbReference type="PIRNR" id="PIRNR028729"/>
    </source>
</evidence>
<feature type="region of interest" description="Disordered" evidence="5">
    <location>
        <begin position="137"/>
        <end position="156"/>
    </location>
</feature>
<proteinExistence type="inferred from homology"/>
<dbReference type="InterPro" id="IPR016897">
    <property type="entry name" value="SKP1"/>
</dbReference>
<evidence type="ECO:0000256" key="2">
    <source>
        <dbReference type="ARBA" id="ARBA00009993"/>
    </source>
</evidence>
<comment type="similarity">
    <text evidence="2 4">Belongs to the SKP1 family.</text>
</comment>
<protein>
    <recommendedName>
        <fullName evidence="4">SKP1-like protein</fullName>
    </recommendedName>
</protein>
<feature type="domain" description="SKP1 component dimerisation" evidence="6">
    <location>
        <begin position="108"/>
        <end position="149"/>
    </location>
</feature>
<dbReference type="GO" id="GO:0016567">
    <property type="term" value="P:protein ubiquitination"/>
    <property type="evidence" value="ECO:0007669"/>
    <property type="project" value="UniProtKB-UniRule"/>
</dbReference>
<comment type="function">
    <text evidence="4">Involved in ubiquitination and subsequent proteasomal degradation of target proteins. Together with CUL1, RBX1 and a F-box protein, it forms a SCF E3 ubiquitin ligase complex. The functional specificity of this complex depends on the type of F-box protein. In the SCF complex, it serves as an adapter that links the F-box protein to CUL1.</text>
</comment>
<reference evidence="8 9" key="1">
    <citation type="submission" date="2024-01" db="EMBL/GenBank/DDBJ databases">
        <title>The genomes of 5 underutilized Papilionoideae crops provide insights into root nodulation and disease resistanc.</title>
        <authorList>
            <person name="Jiang F."/>
        </authorList>
    </citation>
    <scope>NUCLEOTIDE SEQUENCE [LARGE SCALE GENOMIC DNA]</scope>
    <source>
        <strain evidence="8">LVBAO_FW01</strain>
        <tissue evidence="8">Leaves</tissue>
    </source>
</reference>
<dbReference type="Pfam" id="PF01466">
    <property type="entry name" value="Skp1"/>
    <property type="match status" value="1"/>
</dbReference>
<organism evidence="8 9">
    <name type="scientific">Canavalia gladiata</name>
    <name type="common">Sword bean</name>
    <name type="synonym">Dolichos gladiatus</name>
    <dbReference type="NCBI Taxonomy" id="3824"/>
    <lineage>
        <taxon>Eukaryota</taxon>
        <taxon>Viridiplantae</taxon>
        <taxon>Streptophyta</taxon>
        <taxon>Embryophyta</taxon>
        <taxon>Tracheophyta</taxon>
        <taxon>Spermatophyta</taxon>
        <taxon>Magnoliopsida</taxon>
        <taxon>eudicotyledons</taxon>
        <taxon>Gunneridae</taxon>
        <taxon>Pentapetalae</taxon>
        <taxon>rosids</taxon>
        <taxon>fabids</taxon>
        <taxon>Fabales</taxon>
        <taxon>Fabaceae</taxon>
        <taxon>Papilionoideae</taxon>
        <taxon>50 kb inversion clade</taxon>
        <taxon>NPAAA clade</taxon>
        <taxon>indigoferoid/millettioid clade</taxon>
        <taxon>Phaseoleae</taxon>
        <taxon>Canavalia</taxon>
    </lineage>
</organism>
<keyword evidence="3 4" id="KW-0833">Ubl conjugation pathway</keyword>
<dbReference type="Pfam" id="PF03931">
    <property type="entry name" value="Skp1_POZ"/>
    <property type="match status" value="1"/>
</dbReference>
<evidence type="ECO:0000259" key="6">
    <source>
        <dbReference type="Pfam" id="PF01466"/>
    </source>
</evidence>
<accession>A0AAN9LZD7</accession>
<evidence type="ECO:0000259" key="7">
    <source>
        <dbReference type="Pfam" id="PF03931"/>
    </source>
</evidence>
<name>A0AAN9LZD7_CANGL</name>
<dbReference type="PIRSF" id="PIRSF028729">
    <property type="entry name" value="E3_ubiquit_lig_SCF_Skp"/>
    <property type="match status" value="1"/>
</dbReference>
<dbReference type="InterPro" id="IPR036296">
    <property type="entry name" value="SKP1-like_dim_sf"/>
</dbReference>
<dbReference type="Proteomes" id="UP001367508">
    <property type="component" value="Unassembled WGS sequence"/>
</dbReference>
<evidence type="ECO:0000313" key="8">
    <source>
        <dbReference type="EMBL" id="KAK7343344.1"/>
    </source>
</evidence>
<dbReference type="InterPro" id="IPR016073">
    <property type="entry name" value="Skp1_comp_POZ"/>
</dbReference>
<sequence length="156" mass="18108">MASSSAKTIKVKCCDGVVLEVDEDLVVESLTMRCLMEEKQRESESESEKVMISLPEVTSEILCKVIEFLKKYEDPFADFRTWDKQFMKAEHDTIFDLILAGRYLQIESLVDLGCEAVANRMKGKSTKQIRETFNIKNDFTPEEEEENQRSPWFHKP</sequence>
<dbReference type="InterPro" id="IPR001232">
    <property type="entry name" value="SKP1-like"/>
</dbReference>
<dbReference type="AlphaFoldDB" id="A0AAN9LZD7"/>
<comment type="caution">
    <text evidence="8">The sequence shown here is derived from an EMBL/GenBank/DDBJ whole genome shotgun (WGS) entry which is preliminary data.</text>
</comment>
<keyword evidence="9" id="KW-1185">Reference proteome</keyword>
<evidence type="ECO:0000256" key="1">
    <source>
        <dbReference type="ARBA" id="ARBA00004906"/>
    </source>
</evidence>
<dbReference type="InterPro" id="IPR011333">
    <property type="entry name" value="SKP1/BTB/POZ_sf"/>
</dbReference>
<dbReference type="EMBL" id="JAYMYQ010000003">
    <property type="protein sequence ID" value="KAK7343344.1"/>
    <property type="molecule type" value="Genomic_DNA"/>
</dbReference>
<dbReference type="SUPFAM" id="SSF81382">
    <property type="entry name" value="Skp1 dimerisation domain-like"/>
    <property type="match status" value="1"/>
</dbReference>
<feature type="domain" description="SKP1 component POZ" evidence="7">
    <location>
        <begin position="8"/>
        <end position="73"/>
    </location>
</feature>
<dbReference type="GO" id="GO:0009867">
    <property type="term" value="P:jasmonic acid mediated signaling pathway"/>
    <property type="evidence" value="ECO:0007669"/>
    <property type="project" value="UniProtKB-ARBA"/>
</dbReference>
<dbReference type="SUPFAM" id="SSF54695">
    <property type="entry name" value="POZ domain"/>
    <property type="match status" value="1"/>
</dbReference>
<gene>
    <name evidence="8" type="ORF">VNO77_12008</name>
</gene>
<dbReference type="Gene3D" id="3.30.710.10">
    <property type="entry name" value="Potassium Channel Kv1.1, Chain A"/>
    <property type="match status" value="1"/>
</dbReference>
<evidence type="ECO:0000313" key="9">
    <source>
        <dbReference type="Proteomes" id="UP001367508"/>
    </source>
</evidence>
<dbReference type="SMART" id="SM00512">
    <property type="entry name" value="Skp1"/>
    <property type="match status" value="1"/>
</dbReference>
<dbReference type="PANTHER" id="PTHR11165">
    <property type="entry name" value="SKP1"/>
    <property type="match status" value="1"/>
</dbReference>
<comment type="pathway">
    <text evidence="1 4">Protein modification; protein ubiquitination.</text>
</comment>
<dbReference type="InterPro" id="IPR016072">
    <property type="entry name" value="Skp1_comp_dimer"/>
</dbReference>